<dbReference type="EMBL" id="LBDA02000038">
    <property type="protein sequence ID" value="OIK26317.1"/>
    <property type="molecule type" value="Genomic_DNA"/>
</dbReference>
<dbReference type="SUPFAM" id="SSF56059">
    <property type="entry name" value="Glutathione synthetase ATP-binding domain-like"/>
    <property type="match status" value="1"/>
</dbReference>
<dbReference type="RefSeq" id="WP_046427062.1">
    <property type="nucleotide sequence ID" value="NZ_LBDA02000038.1"/>
</dbReference>
<dbReference type="GO" id="GO:0046872">
    <property type="term" value="F:metal ion binding"/>
    <property type="evidence" value="ECO:0007669"/>
    <property type="project" value="InterPro"/>
</dbReference>
<dbReference type="Pfam" id="PF13535">
    <property type="entry name" value="ATP-grasp_4"/>
    <property type="match status" value="1"/>
</dbReference>
<proteinExistence type="predicted"/>
<keyword evidence="7" id="KW-1185">Reference proteome</keyword>
<comment type="caution">
    <text evidence="6">The sequence shown here is derived from an EMBL/GenBank/DDBJ whole genome shotgun (WGS) entry which is preliminary data.</text>
</comment>
<protein>
    <recommendedName>
        <fullName evidence="5">ATP-grasp domain-containing protein</fullName>
    </recommendedName>
</protein>
<gene>
    <name evidence="6" type="ORF">VT52_017285</name>
</gene>
<evidence type="ECO:0000313" key="6">
    <source>
        <dbReference type="EMBL" id="OIK26317.1"/>
    </source>
</evidence>
<keyword evidence="1" id="KW-0436">Ligase</keyword>
<dbReference type="PROSITE" id="PS50975">
    <property type="entry name" value="ATP_GRASP"/>
    <property type="match status" value="1"/>
</dbReference>
<dbReference type="NCBIfam" id="NF005543">
    <property type="entry name" value="PRK07206.1"/>
    <property type="match status" value="1"/>
</dbReference>
<dbReference type="AlphaFoldDB" id="A0A1J4PZG7"/>
<evidence type="ECO:0000256" key="3">
    <source>
        <dbReference type="ARBA" id="ARBA00022840"/>
    </source>
</evidence>
<dbReference type="PANTHER" id="PTHR43585:SF2">
    <property type="entry name" value="ATP-GRASP ENZYME FSQD"/>
    <property type="match status" value="1"/>
</dbReference>
<keyword evidence="3 4" id="KW-0067">ATP-binding</keyword>
<dbReference type="Proteomes" id="UP000034838">
    <property type="component" value="Unassembled WGS sequence"/>
</dbReference>
<evidence type="ECO:0000259" key="5">
    <source>
        <dbReference type="PROSITE" id="PS50975"/>
    </source>
</evidence>
<dbReference type="GO" id="GO:0016874">
    <property type="term" value="F:ligase activity"/>
    <property type="evidence" value="ECO:0007669"/>
    <property type="project" value="UniProtKB-KW"/>
</dbReference>
<feature type="domain" description="ATP-grasp" evidence="5">
    <location>
        <begin position="120"/>
        <end position="320"/>
    </location>
</feature>
<evidence type="ECO:0000256" key="2">
    <source>
        <dbReference type="ARBA" id="ARBA00022741"/>
    </source>
</evidence>
<dbReference type="InterPro" id="IPR052032">
    <property type="entry name" value="ATP-dep_AA_Ligase"/>
</dbReference>
<dbReference type="PANTHER" id="PTHR43585">
    <property type="entry name" value="FUMIPYRROLE BIOSYNTHESIS PROTEIN C"/>
    <property type="match status" value="1"/>
</dbReference>
<dbReference type="InterPro" id="IPR011761">
    <property type="entry name" value="ATP-grasp"/>
</dbReference>
<evidence type="ECO:0000256" key="4">
    <source>
        <dbReference type="PROSITE-ProRule" id="PRU00409"/>
    </source>
</evidence>
<organism evidence="6 7">
    <name type="scientific">Streptomyces malaysiense</name>
    <dbReference type="NCBI Taxonomy" id="1428626"/>
    <lineage>
        <taxon>Bacteria</taxon>
        <taxon>Bacillati</taxon>
        <taxon>Actinomycetota</taxon>
        <taxon>Actinomycetes</taxon>
        <taxon>Kitasatosporales</taxon>
        <taxon>Streptomycetaceae</taxon>
        <taxon>Streptomyces</taxon>
    </lineage>
</organism>
<dbReference type="Gene3D" id="3.30.470.20">
    <property type="entry name" value="ATP-grasp fold, B domain"/>
    <property type="match status" value="1"/>
</dbReference>
<accession>A0A1J4PZG7</accession>
<dbReference type="GO" id="GO:0005524">
    <property type="term" value="F:ATP binding"/>
    <property type="evidence" value="ECO:0007669"/>
    <property type="project" value="UniProtKB-UniRule"/>
</dbReference>
<keyword evidence="2 4" id="KW-0547">Nucleotide-binding</keyword>
<reference evidence="6" key="1">
    <citation type="submission" date="2016-10" db="EMBL/GenBank/DDBJ databases">
        <title>Genome sequence of Streptomyces malaysiense MUSC 136.</title>
        <authorList>
            <person name="Lee L.-H."/>
            <person name="Ser H.-L."/>
        </authorList>
    </citation>
    <scope>NUCLEOTIDE SEQUENCE [LARGE SCALE GENOMIC DNA]</scope>
    <source>
        <strain evidence="6">MUSC 136</strain>
    </source>
</reference>
<evidence type="ECO:0000256" key="1">
    <source>
        <dbReference type="ARBA" id="ARBA00022598"/>
    </source>
</evidence>
<evidence type="ECO:0000313" key="7">
    <source>
        <dbReference type="Proteomes" id="UP000034838"/>
    </source>
</evidence>
<sequence length="418" mass="45264">MTVPQHPADRPALVLVDAFSTGAMLAREASGTHRVLHVRSRDLASGTFGASLPGELLAEDLTYPGHETEVLAHLRARRPVGVVAASEFGVEVADELAHRLGLRGNDPVLSAARRDKSLMMDALCRAGVPTARQCRSGDAAELLDWWRRRPDIARLVVKPLDSAGSDDVYTCDSEQEVRDACRAVLGKTNIMLRVNEEVLAQEYLAGDEYIVNTVSRDGAHWFTDAWISRKQVREGGRRIYEAEDLLTPDDPVLDVVLPYVARALDALGITDGPAHSELILTARGPLLLETGARVSGLANPAALDLCTGANQVSLTLDCHTGDGASLAARPARYPVLRRARCVNLMARRAVPLPLAAITSALERVPAFESVRFRIAEGAPTRPTVDLNSSPGAVFLVHPDPAEIENAHKVIRELEHELL</sequence>
<dbReference type="OrthoDB" id="24041at2"/>
<name>A0A1J4PZG7_9ACTN</name>